<keyword evidence="2" id="KW-1185">Reference proteome</keyword>
<accession>A0A8X6W7N5</accession>
<proteinExistence type="predicted"/>
<sequence>MDTPELVVEPIFNSSFWTSLSSKIAVPSELSGVDRKCGTHTRDNQLTLADGAEKYNFSCREEIPHFPNFYTLTDGTHKILVSLVERKSLTSNFHTALTGGPTESTALVERKIRSSWMSTFSKICNPFSTKQRLVKLSTVIRSSYKLGLQTQVLRCLALTHGFL</sequence>
<dbReference type="EMBL" id="BMAU01021389">
    <property type="protein sequence ID" value="GFY29679.1"/>
    <property type="molecule type" value="Genomic_DNA"/>
</dbReference>
<evidence type="ECO:0000313" key="1">
    <source>
        <dbReference type="EMBL" id="GFY29679.1"/>
    </source>
</evidence>
<gene>
    <name evidence="1" type="ORF">TNCV_1812591</name>
</gene>
<organism evidence="1 2">
    <name type="scientific">Trichonephila clavipes</name>
    <name type="common">Golden silk orbweaver</name>
    <name type="synonym">Nephila clavipes</name>
    <dbReference type="NCBI Taxonomy" id="2585209"/>
    <lineage>
        <taxon>Eukaryota</taxon>
        <taxon>Metazoa</taxon>
        <taxon>Ecdysozoa</taxon>
        <taxon>Arthropoda</taxon>
        <taxon>Chelicerata</taxon>
        <taxon>Arachnida</taxon>
        <taxon>Araneae</taxon>
        <taxon>Araneomorphae</taxon>
        <taxon>Entelegynae</taxon>
        <taxon>Araneoidea</taxon>
        <taxon>Nephilidae</taxon>
        <taxon>Trichonephila</taxon>
    </lineage>
</organism>
<dbReference type="Proteomes" id="UP000887159">
    <property type="component" value="Unassembled WGS sequence"/>
</dbReference>
<dbReference type="AlphaFoldDB" id="A0A8X6W7N5"/>
<name>A0A8X6W7N5_TRICX</name>
<reference evidence="1" key="1">
    <citation type="submission" date="2020-08" db="EMBL/GenBank/DDBJ databases">
        <title>Multicomponent nature underlies the extraordinary mechanical properties of spider dragline silk.</title>
        <authorList>
            <person name="Kono N."/>
            <person name="Nakamura H."/>
            <person name="Mori M."/>
            <person name="Yoshida Y."/>
            <person name="Ohtoshi R."/>
            <person name="Malay A.D."/>
            <person name="Moran D.A.P."/>
            <person name="Tomita M."/>
            <person name="Numata K."/>
            <person name="Arakawa K."/>
        </authorList>
    </citation>
    <scope>NUCLEOTIDE SEQUENCE</scope>
</reference>
<evidence type="ECO:0000313" key="2">
    <source>
        <dbReference type="Proteomes" id="UP000887159"/>
    </source>
</evidence>
<protein>
    <submittedName>
        <fullName evidence="1">Uncharacterized protein</fullName>
    </submittedName>
</protein>
<comment type="caution">
    <text evidence="1">The sequence shown here is derived from an EMBL/GenBank/DDBJ whole genome shotgun (WGS) entry which is preliminary data.</text>
</comment>